<name>A0A8S5TVK0_9CAUD</name>
<keyword evidence="1" id="KW-0472">Membrane</keyword>
<accession>A0A8S5TVK0</accession>
<proteinExistence type="predicted"/>
<dbReference type="Pfam" id="PF19880">
    <property type="entry name" value="DUF6353"/>
    <property type="match status" value="1"/>
</dbReference>
<sequence length="251" mass="28395">MKLNKKIFSYFSKHGATILSIAAAAGVVLTAVETAKATTKAQSLIDMNRAEPMTKKEIVKDCWKFYIPAAVVGAGTIACILGSNGLNKKTQAELMAAYVAVQQTYSNYRKKVAEQVGEEMEHEIHRKVEEVPLDKNNDAVKLFYEPYTKRYFNATMAQVYEAAYMLNKKLALDGGVSLEAWCELLGLDYRPDPGSRGWCIDQMVEDWEYCWLDVECDEQKTDDGLTVYYFSPWADPVKDWENYDPSQTAPF</sequence>
<keyword evidence="1" id="KW-1133">Transmembrane helix</keyword>
<evidence type="ECO:0000256" key="1">
    <source>
        <dbReference type="SAM" id="Phobius"/>
    </source>
</evidence>
<dbReference type="InterPro" id="IPR045933">
    <property type="entry name" value="DUF6353"/>
</dbReference>
<evidence type="ECO:0000313" key="2">
    <source>
        <dbReference type="EMBL" id="DAF86222.1"/>
    </source>
</evidence>
<feature type="transmembrane region" description="Helical" evidence="1">
    <location>
        <begin position="65"/>
        <end position="86"/>
    </location>
</feature>
<dbReference type="EMBL" id="BK015941">
    <property type="protein sequence ID" value="DAF86222.1"/>
    <property type="molecule type" value="Genomic_DNA"/>
</dbReference>
<protein>
    <submittedName>
        <fullName evidence="2">Uncharacterized protein</fullName>
    </submittedName>
</protein>
<reference evidence="2" key="1">
    <citation type="journal article" date="2021" name="Proc. Natl. Acad. Sci. U.S.A.">
        <title>A Catalog of Tens of Thousands of Viruses from Human Metagenomes Reveals Hidden Associations with Chronic Diseases.</title>
        <authorList>
            <person name="Tisza M.J."/>
            <person name="Buck C.B."/>
        </authorList>
    </citation>
    <scope>NUCLEOTIDE SEQUENCE</scope>
    <source>
        <strain evidence="2">Ctx254</strain>
    </source>
</reference>
<keyword evidence="1" id="KW-0812">Transmembrane</keyword>
<organism evidence="2">
    <name type="scientific">Siphoviridae sp. ctx254</name>
    <dbReference type="NCBI Taxonomy" id="2825737"/>
    <lineage>
        <taxon>Viruses</taxon>
        <taxon>Duplodnaviria</taxon>
        <taxon>Heunggongvirae</taxon>
        <taxon>Uroviricota</taxon>
        <taxon>Caudoviricetes</taxon>
    </lineage>
</organism>